<comment type="similarity">
    <text evidence="2">Belongs to the bacterial sugar transferase family.</text>
</comment>
<name>A0A5D4XJB3_9GAMM</name>
<dbReference type="EMBL" id="VTFT01000002">
    <property type="protein sequence ID" value="TYT23941.1"/>
    <property type="molecule type" value="Genomic_DNA"/>
</dbReference>
<keyword evidence="10" id="KW-1185">Reference proteome</keyword>
<dbReference type="PANTHER" id="PTHR30576:SF0">
    <property type="entry name" value="UNDECAPRENYL-PHOSPHATE N-ACETYLGALACTOSAMINYL 1-PHOSPHATE TRANSFERASE-RELATED"/>
    <property type="match status" value="1"/>
</dbReference>
<evidence type="ECO:0000256" key="6">
    <source>
        <dbReference type="ARBA" id="ARBA00023136"/>
    </source>
</evidence>
<dbReference type="GO" id="GO:0016020">
    <property type="term" value="C:membrane"/>
    <property type="evidence" value="ECO:0007669"/>
    <property type="project" value="UniProtKB-SubCell"/>
</dbReference>
<feature type="transmembrane region" description="Helical" evidence="7">
    <location>
        <begin position="282"/>
        <end position="303"/>
    </location>
</feature>
<sequence length="468" mass="52910">MPRFMRRTASRWRAAMILLEVLLLMGAAFLAVYVRFISDPEPLSAYTSLWLQGVRALLFATMMVLGMTTMGLYQTHLRETWAGALSRQAVGFMLGTLVLLTVFYLFPPLEFGRGILALALAFGFVFVAGLRVASQRLIDVEALKQRVLVLGSGERASLIEQRLRRNSDRRRFRVVGYVPCGNETPRVGDDKLVSIDTPLAEWALFNRIDEIVFGPDDRRGGPPMHDLLQCKQIGIQVTDLASFFERESGKIKLSLTDPSWLVFSGGFDSSLGRVLSKRAMDVVASLAVLALTWPLLLLVALAIRIESGKGQPILYRQERVGLLGSVFPLIKFRSMRTDAEQDGVARWAGKDDDRITRVGRIIRRTRLDELPQLWNILRGDMSIVGPRPERPEFVSELDADLRYYNLRHCVRPGLAGWAQLRYAYGASKQDAEEKLKYDLFYVKNHNLLFDILILIQTFEVVVFGRGVR</sequence>
<feature type="transmembrane region" description="Helical" evidence="7">
    <location>
        <begin position="85"/>
        <end position="105"/>
    </location>
</feature>
<keyword evidence="3 9" id="KW-0808">Transferase</keyword>
<dbReference type="InterPro" id="IPR017475">
    <property type="entry name" value="EPS_sugar_tfrase"/>
</dbReference>
<dbReference type="OrthoDB" id="9808602at2"/>
<evidence type="ECO:0000256" key="4">
    <source>
        <dbReference type="ARBA" id="ARBA00022692"/>
    </source>
</evidence>
<dbReference type="NCBIfam" id="TIGR03025">
    <property type="entry name" value="EPS_sugtrans"/>
    <property type="match status" value="1"/>
</dbReference>
<dbReference type="PANTHER" id="PTHR30576">
    <property type="entry name" value="COLANIC BIOSYNTHESIS UDP-GLUCOSE LIPID CARRIER TRANSFERASE"/>
    <property type="match status" value="1"/>
</dbReference>
<evidence type="ECO:0000313" key="10">
    <source>
        <dbReference type="Proteomes" id="UP000324973"/>
    </source>
</evidence>
<evidence type="ECO:0000256" key="2">
    <source>
        <dbReference type="ARBA" id="ARBA00006464"/>
    </source>
</evidence>
<protein>
    <submittedName>
        <fullName evidence="9">TIGR03013 family PEP-CTERM/XrtA system glycosyltransferase</fullName>
    </submittedName>
</protein>
<dbReference type="GO" id="GO:0016780">
    <property type="term" value="F:phosphotransferase activity, for other substituted phosphate groups"/>
    <property type="evidence" value="ECO:0007669"/>
    <property type="project" value="TreeGrafter"/>
</dbReference>
<comment type="caution">
    <text evidence="9">The sequence shown here is derived from an EMBL/GenBank/DDBJ whole genome shotgun (WGS) entry which is preliminary data.</text>
</comment>
<dbReference type="InterPro" id="IPR017464">
    <property type="entry name" value="Sugar_tfrase_EpsB_2"/>
</dbReference>
<keyword evidence="5 7" id="KW-1133">Transmembrane helix</keyword>
<organism evidence="9 10">
    <name type="scientific">Luteimonas viscosa</name>
    <dbReference type="NCBI Taxonomy" id="1132694"/>
    <lineage>
        <taxon>Bacteria</taxon>
        <taxon>Pseudomonadati</taxon>
        <taxon>Pseudomonadota</taxon>
        <taxon>Gammaproteobacteria</taxon>
        <taxon>Lysobacterales</taxon>
        <taxon>Lysobacteraceae</taxon>
        <taxon>Luteimonas</taxon>
    </lineage>
</organism>
<feature type="domain" description="Bacterial sugar transferase" evidence="8">
    <location>
        <begin position="277"/>
        <end position="462"/>
    </location>
</feature>
<reference evidence="9 10" key="1">
    <citation type="submission" date="2019-08" db="EMBL/GenBank/DDBJ databases">
        <title>Luteimonas viscosus sp. nov., isolated from soil of a sunflower field.</title>
        <authorList>
            <person name="Jianli Z."/>
            <person name="Ying Z."/>
        </authorList>
    </citation>
    <scope>NUCLEOTIDE SEQUENCE [LARGE SCALE GENOMIC DNA]</scope>
    <source>
        <strain evidence="9 10">XBU10</strain>
    </source>
</reference>
<evidence type="ECO:0000256" key="5">
    <source>
        <dbReference type="ARBA" id="ARBA00022989"/>
    </source>
</evidence>
<dbReference type="Proteomes" id="UP000324973">
    <property type="component" value="Unassembled WGS sequence"/>
</dbReference>
<dbReference type="Pfam" id="PF02397">
    <property type="entry name" value="Bac_transf"/>
    <property type="match status" value="1"/>
</dbReference>
<feature type="transmembrane region" description="Helical" evidence="7">
    <location>
        <begin position="54"/>
        <end position="73"/>
    </location>
</feature>
<gene>
    <name evidence="9" type="ORF">FZO89_15305</name>
</gene>
<dbReference type="InterPro" id="IPR003362">
    <property type="entry name" value="Bact_transf"/>
</dbReference>
<evidence type="ECO:0000259" key="8">
    <source>
        <dbReference type="Pfam" id="PF02397"/>
    </source>
</evidence>
<feature type="transmembrane region" description="Helical" evidence="7">
    <location>
        <begin position="12"/>
        <end position="34"/>
    </location>
</feature>
<proteinExistence type="inferred from homology"/>
<dbReference type="AlphaFoldDB" id="A0A5D4XJB3"/>
<dbReference type="NCBIfam" id="TIGR03013">
    <property type="entry name" value="EpsB_2"/>
    <property type="match status" value="1"/>
</dbReference>
<evidence type="ECO:0000256" key="3">
    <source>
        <dbReference type="ARBA" id="ARBA00022679"/>
    </source>
</evidence>
<evidence type="ECO:0000256" key="7">
    <source>
        <dbReference type="SAM" id="Phobius"/>
    </source>
</evidence>
<evidence type="ECO:0000313" key="9">
    <source>
        <dbReference type="EMBL" id="TYT23941.1"/>
    </source>
</evidence>
<evidence type="ECO:0000256" key="1">
    <source>
        <dbReference type="ARBA" id="ARBA00004141"/>
    </source>
</evidence>
<comment type="subcellular location">
    <subcellularLocation>
        <location evidence="1">Membrane</location>
        <topology evidence="1">Multi-pass membrane protein</topology>
    </subcellularLocation>
</comment>
<feature type="transmembrane region" description="Helical" evidence="7">
    <location>
        <begin position="111"/>
        <end position="130"/>
    </location>
</feature>
<keyword evidence="6 7" id="KW-0472">Membrane</keyword>
<accession>A0A5D4XJB3</accession>
<keyword evidence="4 7" id="KW-0812">Transmembrane</keyword>